<dbReference type="InParanoid" id="A0A1C7N8R1"/>
<keyword evidence="3" id="KW-1185">Reference proteome</keyword>
<protein>
    <submittedName>
        <fullName evidence="2">Transcription factor 25</fullName>
    </submittedName>
</protein>
<dbReference type="STRING" id="101091.A0A1C7N8R1"/>
<proteinExistence type="predicted"/>
<dbReference type="EMBL" id="LUGH01000394">
    <property type="protein sequence ID" value="OBZ85457.1"/>
    <property type="molecule type" value="Genomic_DNA"/>
</dbReference>
<gene>
    <name evidence="2" type="primary">TCF25</name>
    <name evidence="2" type="ORF">A0J61_06490</name>
</gene>
<organism evidence="2 3">
    <name type="scientific">Choanephora cucurbitarum</name>
    <dbReference type="NCBI Taxonomy" id="101091"/>
    <lineage>
        <taxon>Eukaryota</taxon>
        <taxon>Fungi</taxon>
        <taxon>Fungi incertae sedis</taxon>
        <taxon>Mucoromycota</taxon>
        <taxon>Mucoromycotina</taxon>
        <taxon>Mucoromycetes</taxon>
        <taxon>Mucorales</taxon>
        <taxon>Mucorineae</taxon>
        <taxon>Choanephoraceae</taxon>
        <taxon>Choanephoroideae</taxon>
        <taxon>Choanephora</taxon>
    </lineage>
</organism>
<evidence type="ECO:0000313" key="2">
    <source>
        <dbReference type="EMBL" id="OBZ85457.1"/>
    </source>
</evidence>
<dbReference type="AlphaFoldDB" id="A0A1C7N8R1"/>
<dbReference type="GO" id="GO:1990112">
    <property type="term" value="C:RQC complex"/>
    <property type="evidence" value="ECO:0007669"/>
    <property type="project" value="TreeGrafter"/>
</dbReference>
<feature type="compositionally biased region" description="Acidic residues" evidence="1">
    <location>
        <begin position="575"/>
        <end position="586"/>
    </location>
</feature>
<dbReference type="PANTHER" id="PTHR22684">
    <property type="entry name" value="NULP1-RELATED"/>
    <property type="match status" value="1"/>
</dbReference>
<evidence type="ECO:0000256" key="1">
    <source>
        <dbReference type="SAM" id="MobiDB-lite"/>
    </source>
</evidence>
<accession>A0A1C7N8R1</accession>
<feature type="compositionally biased region" description="Basic residues" evidence="1">
    <location>
        <begin position="66"/>
        <end position="78"/>
    </location>
</feature>
<dbReference type="InterPro" id="IPR006994">
    <property type="entry name" value="TCF25/Rqc1"/>
</dbReference>
<reference evidence="2 3" key="1">
    <citation type="submission" date="2016-03" db="EMBL/GenBank/DDBJ databases">
        <title>Choanephora cucurbitarum.</title>
        <authorList>
            <person name="Min B."/>
            <person name="Park H."/>
            <person name="Park J.-H."/>
            <person name="Shin H.-D."/>
            <person name="Choi I.-G."/>
        </authorList>
    </citation>
    <scope>NUCLEOTIDE SEQUENCE [LARGE SCALE GENOMIC DNA]</scope>
    <source>
        <strain evidence="2 3">KUS-F28377</strain>
    </source>
</reference>
<dbReference type="Pfam" id="PF04910">
    <property type="entry name" value="Tcf25"/>
    <property type="match status" value="1"/>
</dbReference>
<feature type="region of interest" description="Disordered" evidence="1">
    <location>
        <begin position="569"/>
        <end position="602"/>
    </location>
</feature>
<comment type="caution">
    <text evidence="2">The sequence shown here is derived from an EMBL/GenBank/DDBJ whole genome shotgun (WGS) entry which is preliminary data.</text>
</comment>
<sequence length="633" mass="73468">MSSRALRRLQKEQLEATVPSDEESEPESKPVKKFNPFDLLNDNPSDHDEEEQEQEQEEPIYQPVQKSKKKNKKKKKKQAKQEEDQDDEDFSMKDLDNVLKEFKLNSQQETESHPRICHELLSVNYRYLDAEAEMKRLFGSHVVNSERQQTQSRVLKKSKFTTPKSEWPPYKRHGLSMELIETKDGVGHYAFRHAETYQDVQIEFLNAVAMHHPEALLFLTRKHPYHVDSLLQLSEIAKYSGDWTTAGDFIERALYACERALHPQFSLGNSRLSYQRSENRSFFLAIFRHIQFLTRRGCWKTAFEFNKLLFSLDPESDPLGSLLSLDYHALSSRDYDYLIRLASDWKTAGVQYPVDLMNLPNMAFSSAYAQFKLSVKKKGSLTEADRSLQLAIQKYPSVYYRLMEKLGEPSTAQLDPNSDYMEIVQQLYVERTHGLWKEPEVLDWLKQNASAVKSSDAQHALLCQQTIPVSVYRHLVLIDIQSLLHYLPTDGQSIQMYDPFPPEDSVTQYDINDRVRSNTPRIDENGMMGILRNLLGHAGDNMEPEQQQRIHQLMTELEQLREQRANLAPGAFPQDSDEEDEGEEDDLHPLEDATLNHQGLSTEEMMDIMQAVGDEDLEVQRVLTEAFERNQRE</sequence>
<name>A0A1C7N8R1_9FUNG</name>
<dbReference type="PANTHER" id="PTHR22684:SF0">
    <property type="entry name" value="RIBOSOME QUALITY CONTROL COMPLEX SUBUNIT TCF25"/>
    <property type="match status" value="1"/>
</dbReference>
<dbReference type="FunCoup" id="A0A1C7N8R1">
    <property type="interactions" value="528"/>
</dbReference>
<dbReference type="Proteomes" id="UP000093000">
    <property type="component" value="Unassembled WGS sequence"/>
</dbReference>
<dbReference type="OrthoDB" id="205993at2759"/>
<feature type="region of interest" description="Disordered" evidence="1">
    <location>
        <begin position="1"/>
        <end position="92"/>
    </location>
</feature>
<feature type="compositionally biased region" description="Acidic residues" evidence="1">
    <location>
        <begin position="47"/>
        <end position="58"/>
    </location>
</feature>
<evidence type="ECO:0000313" key="3">
    <source>
        <dbReference type="Proteomes" id="UP000093000"/>
    </source>
</evidence>